<dbReference type="GO" id="GO:0005886">
    <property type="term" value="C:plasma membrane"/>
    <property type="evidence" value="ECO:0007669"/>
    <property type="project" value="TreeGrafter"/>
</dbReference>
<evidence type="ECO:0000313" key="4">
    <source>
        <dbReference type="EMBL" id="SER53412.1"/>
    </source>
</evidence>
<feature type="domain" description="Alanine dehydrogenase/pyridine nucleotide transhydrogenase N-terminal" evidence="3">
    <location>
        <begin position="10"/>
        <end position="124"/>
    </location>
</feature>
<dbReference type="AlphaFoldDB" id="A0A1H9PYY5"/>
<dbReference type="SUPFAM" id="SSF52283">
    <property type="entry name" value="Formate/glycerate dehydrogenase catalytic domain-like"/>
    <property type="match status" value="1"/>
</dbReference>
<dbReference type="InterPro" id="IPR007698">
    <property type="entry name" value="AlaDH/PNT_NAD(H)-bd"/>
</dbReference>
<dbReference type="SMART" id="SM01002">
    <property type="entry name" value="AlaDh_PNT_C"/>
    <property type="match status" value="1"/>
</dbReference>
<dbReference type="CDD" id="cd12181">
    <property type="entry name" value="ceo_syn"/>
    <property type="match status" value="1"/>
</dbReference>
<keyword evidence="5" id="KW-1185">Reference proteome</keyword>
<dbReference type="Gene3D" id="3.40.50.720">
    <property type="entry name" value="NAD(P)-binding Rossmann-like Domain"/>
    <property type="match status" value="2"/>
</dbReference>
<dbReference type="Proteomes" id="UP000198948">
    <property type="component" value="Unassembled WGS sequence"/>
</dbReference>
<name>A0A1H9PYY5_9LACT</name>
<evidence type="ECO:0000259" key="3">
    <source>
        <dbReference type="SMART" id="SM01003"/>
    </source>
</evidence>
<dbReference type="PANTHER" id="PTHR42795">
    <property type="entry name" value="ALANINE DEHYDROGENASE"/>
    <property type="match status" value="1"/>
</dbReference>
<feature type="domain" description="Alanine dehydrogenase/pyridine nucleotide transhydrogenase NAD(H)-binding" evidence="2">
    <location>
        <begin position="141"/>
        <end position="265"/>
    </location>
</feature>
<dbReference type="EMBL" id="FOHA01000001">
    <property type="protein sequence ID" value="SER53412.1"/>
    <property type="molecule type" value="Genomic_DNA"/>
</dbReference>
<evidence type="ECO:0000259" key="2">
    <source>
        <dbReference type="SMART" id="SM01002"/>
    </source>
</evidence>
<dbReference type="InterPro" id="IPR007886">
    <property type="entry name" value="AlaDH/PNT_N"/>
</dbReference>
<dbReference type="Pfam" id="PF01262">
    <property type="entry name" value="AlaDh_PNT_C"/>
    <property type="match status" value="1"/>
</dbReference>
<dbReference type="GO" id="GO:0000286">
    <property type="term" value="F:alanine dehydrogenase activity"/>
    <property type="evidence" value="ECO:0007669"/>
    <property type="project" value="TreeGrafter"/>
</dbReference>
<dbReference type="SUPFAM" id="SSF51735">
    <property type="entry name" value="NAD(P)-binding Rossmann-fold domains"/>
    <property type="match status" value="1"/>
</dbReference>
<dbReference type="RefSeq" id="WP_092649427.1">
    <property type="nucleotide sequence ID" value="NZ_FOHA01000001.1"/>
</dbReference>
<keyword evidence="1" id="KW-0560">Oxidoreductase</keyword>
<proteinExistence type="predicted"/>
<dbReference type="InterPro" id="IPR036291">
    <property type="entry name" value="NAD(P)-bd_dom_sf"/>
</dbReference>
<sequence length="316" mass="35988">MQSTHMKEIGFTIGEKENERRRAILPEDILKVRYKEALYFEEHYGEILNIPDEAYRALGCHIVSREIVLTKDIICEPKIGDASYLHQLTEKQTIFGWIHAGENKQRNQLLLDHKVTAYEWANMMKDNRHCFWKNNYLAGEAAILHAYQCIGSLPSRAKVAVIGRGNSAQGAIAMLTKLGAEVIVYNRKQEALLRKELPVYDALVNAILWDNQRKDHIIYETDLAKMKKGALIIDISCDENGGIETSIPTTIEAPTYVVKDIVHYVVDHTPSILYQEATRSISQEICKYLDDLIESKRNHVLEQALITQAGRQVNAV</sequence>
<dbReference type="GO" id="GO:0006524">
    <property type="term" value="P:alanine catabolic process"/>
    <property type="evidence" value="ECO:0007669"/>
    <property type="project" value="TreeGrafter"/>
</dbReference>
<dbReference type="GO" id="GO:0047126">
    <property type="term" value="F:N5-(carboxyethyl)ornithine synthase activity"/>
    <property type="evidence" value="ECO:0007669"/>
    <property type="project" value="InterPro"/>
</dbReference>
<protein>
    <submittedName>
        <fullName evidence="4">N5-(Carboxyethyl)ornithine synthase</fullName>
    </submittedName>
</protein>
<accession>A0A1H9PYY5</accession>
<dbReference type="SMART" id="SM01003">
    <property type="entry name" value="AlaDh_PNT_N"/>
    <property type="match status" value="1"/>
</dbReference>
<gene>
    <name evidence="4" type="ORF">SAMN04488559_101244</name>
</gene>
<reference evidence="4 5" key="1">
    <citation type="submission" date="2016-10" db="EMBL/GenBank/DDBJ databases">
        <authorList>
            <person name="de Groot N.N."/>
        </authorList>
    </citation>
    <scope>NUCLEOTIDE SEQUENCE [LARGE SCALE GENOMIC DNA]</scope>
    <source>
        <strain evidence="4 5">DSM 13760</strain>
    </source>
</reference>
<organism evidence="4 5">
    <name type="scientific">Isobaculum melis</name>
    <dbReference type="NCBI Taxonomy" id="142588"/>
    <lineage>
        <taxon>Bacteria</taxon>
        <taxon>Bacillati</taxon>
        <taxon>Bacillota</taxon>
        <taxon>Bacilli</taxon>
        <taxon>Lactobacillales</taxon>
        <taxon>Carnobacteriaceae</taxon>
        <taxon>Isobaculum</taxon>
    </lineage>
</organism>
<dbReference type="OrthoDB" id="9804592at2"/>
<dbReference type="InterPro" id="IPR046951">
    <property type="entry name" value="CEOS"/>
</dbReference>
<dbReference type="STRING" id="142588.SAMN04488559_101244"/>
<evidence type="ECO:0000313" key="5">
    <source>
        <dbReference type="Proteomes" id="UP000198948"/>
    </source>
</evidence>
<dbReference type="PANTHER" id="PTHR42795:SF1">
    <property type="entry name" value="ALANINE DEHYDROGENASE"/>
    <property type="match status" value="1"/>
</dbReference>
<dbReference type="Pfam" id="PF05222">
    <property type="entry name" value="AlaDh_PNT_N"/>
    <property type="match status" value="1"/>
</dbReference>
<evidence type="ECO:0000256" key="1">
    <source>
        <dbReference type="ARBA" id="ARBA00023002"/>
    </source>
</evidence>